<comment type="caution">
    <text evidence="1">The sequence shown here is derived from an EMBL/GenBank/DDBJ whole genome shotgun (WGS) entry which is preliminary data.</text>
</comment>
<keyword evidence="2" id="KW-1185">Reference proteome</keyword>
<protein>
    <submittedName>
        <fullName evidence="1">Anaerobic ribonucleoside-triphosphate reductase activating protein</fullName>
    </submittedName>
</protein>
<dbReference type="EMBL" id="SRYB01000013">
    <property type="protein sequence ID" value="TGY78445.1"/>
    <property type="molecule type" value="Genomic_DNA"/>
</dbReference>
<dbReference type="Proteomes" id="UP000306319">
    <property type="component" value="Unassembled WGS sequence"/>
</dbReference>
<reference evidence="1" key="1">
    <citation type="submission" date="2019-04" db="EMBL/GenBank/DDBJ databases">
        <title>Microbes associate with the intestines of laboratory mice.</title>
        <authorList>
            <person name="Navarre W."/>
            <person name="Wong E."/>
            <person name="Huang K."/>
            <person name="Tropini C."/>
            <person name="Ng K."/>
            <person name="Yu B."/>
        </authorList>
    </citation>
    <scope>NUCLEOTIDE SEQUENCE</scope>
    <source>
        <strain evidence="1">NM04_E33</strain>
    </source>
</reference>
<proteinExistence type="predicted"/>
<accession>A0AC61RCY9</accession>
<sequence length="166" mass="18372">MPQSDNIVFNVLSIMRGTTVDGPGFRTSIYLAGCNHRCPGCHNPSSWNKTGGTPTTLSKILDIVEEEDFNVTLSGGDPLCNPKSTKFLIDALKRNGRNVWVYTGYTWEEIIATPLLTDTIRNADVVVEGPFIMAQKDPDLLFRGSANQRIIDIQESLASSKIILWQ</sequence>
<gene>
    <name evidence="1" type="primary">nrdG</name>
    <name evidence="1" type="ORF">E5331_10145</name>
</gene>
<evidence type="ECO:0000313" key="2">
    <source>
        <dbReference type="Proteomes" id="UP000306319"/>
    </source>
</evidence>
<name>A0AC61RCY9_9BACT</name>
<organism evidence="1 2">
    <name type="scientific">Lepagella muris</name>
    <dbReference type="NCBI Taxonomy" id="3032870"/>
    <lineage>
        <taxon>Bacteria</taxon>
        <taxon>Pseudomonadati</taxon>
        <taxon>Bacteroidota</taxon>
        <taxon>Bacteroidia</taxon>
        <taxon>Bacteroidales</taxon>
        <taxon>Muribaculaceae</taxon>
        <taxon>Lepagella</taxon>
    </lineage>
</organism>
<evidence type="ECO:0000313" key="1">
    <source>
        <dbReference type="EMBL" id="TGY78445.1"/>
    </source>
</evidence>